<evidence type="ECO:0000313" key="1">
    <source>
        <dbReference type="EnsemblMetazoa" id="PPA42253.1"/>
    </source>
</evidence>
<reference evidence="1" key="2">
    <citation type="submission" date="2022-06" db="UniProtKB">
        <authorList>
            <consortium name="EnsemblMetazoa"/>
        </authorList>
    </citation>
    <scope>IDENTIFICATION</scope>
    <source>
        <strain evidence="1">PS312</strain>
    </source>
</reference>
<keyword evidence="2" id="KW-1185">Reference proteome</keyword>
<protein>
    <submittedName>
        <fullName evidence="1">Uncharacterized protein</fullName>
    </submittedName>
</protein>
<evidence type="ECO:0000313" key="2">
    <source>
        <dbReference type="Proteomes" id="UP000005239"/>
    </source>
</evidence>
<dbReference type="EnsemblMetazoa" id="PPA42253.1">
    <property type="protein sequence ID" value="PPA42253.1"/>
    <property type="gene ID" value="WBGene00280622"/>
</dbReference>
<organism evidence="1 2">
    <name type="scientific">Pristionchus pacificus</name>
    <name type="common">Parasitic nematode worm</name>
    <dbReference type="NCBI Taxonomy" id="54126"/>
    <lineage>
        <taxon>Eukaryota</taxon>
        <taxon>Metazoa</taxon>
        <taxon>Ecdysozoa</taxon>
        <taxon>Nematoda</taxon>
        <taxon>Chromadorea</taxon>
        <taxon>Rhabditida</taxon>
        <taxon>Rhabditina</taxon>
        <taxon>Diplogasteromorpha</taxon>
        <taxon>Diplogasteroidea</taxon>
        <taxon>Neodiplogasteridae</taxon>
        <taxon>Pristionchus</taxon>
    </lineage>
</organism>
<accession>A0A8R1UWB7</accession>
<name>A0A2A6C1J3_PRIPA</name>
<proteinExistence type="predicted"/>
<sequence>MTMSLSFVLLLGLLTCHAHRAPLTCEERSKKMVNKCTPNDQCVAVQSSGNKVSCPSNHEMIGFDEILTMWYYVESNECTISQDPEGLRILFALDYNTQFNFLLCRKKKGCDPAKFFEFVIHENKHVVVPDSNFKCPADYKFEVTQYSQNVKGGQIGGFNGEKNGDAQVMCVKEQLRIQIGTKKPPIIPMQIRCAKQCNFRNSDVDILTSRPVSFGTNWIDRATVGNDPVIVSHSPTDIICTNAEGQGCGVILKEKISEDCKKDKEGCTWVPQPPSGHHKAKCPPDFVIECQDQQSKFGGKTDLWRYGTAVECRSTHISVERFGKPSPCSTVVCRKPIKCEPEKFQYKDQEFDETYVFAKPETGFECPKDYSLQYLRRELSVWQTIQSVACLKEGSTQFAVVMEQNTPIESVPIELRCAMKKRCKVMNDYYYESLCDPGDECEKPIFEKQPNDVHVVQSRTDFFVEARLFTESDGKSLFAKKFISVMATCQGGSFTIFNTQNGKSMMGSAPSAFRCSSRKTIDHFFEDSHCELTKEECVKPRNCEEIKCDTGLSLVMDFGNGKWEKVEWASCDTNKFLGKDGSELPRHALEIVKCAKCKTPCPMCTGAEFTVSTKWNECAEFTCGPNTRTIIESKHHNTEQKLTCVDAESQVTTWNMKDVASNAIVLTTIKNDVKCEKLCTLSNPLKGCESNDPQCEQLVFNDDRTEVCKNKKKMFYQTATTEAIEIRDLKCNKYTGEWPAKMYKNGQESALTVPKDSVVSCHAGCNIDLYFNNGCEDNNECEKPDFIAEKLSCKADFGLQVDFGKNRDSPEWIDASTVTCEKNRFKVEIENAISNRFPYGFRCVRKVLANYYNEITDCDKQKEICDQPLNCASTKCNDKDHSLNIKVDENSPWVKIESVRCNSDKFIYVENGDLKNVANPKGIKCVVKKMICSLCTNPCPSCNPEFHPVFSAPSKWNECAKFECGVGARTNLSNGNKMDNGKLVCTEESGDAVWNSDKGHTHIKEVTCENLCTLKSPINSTCDVRETQCDTRQPNDEDKIMCGKNLIYTFGKNRVVADYIQCNLTTGQWITEKKHDRTTEVVPTGSNIFCLEGKLKSWNCDSSRLFPSCDEDKLCKDYKVDGHKYTCPDSAVF</sequence>
<reference evidence="2" key="1">
    <citation type="journal article" date="2008" name="Nat. Genet.">
        <title>The Pristionchus pacificus genome provides a unique perspective on nematode lifestyle and parasitism.</title>
        <authorList>
            <person name="Dieterich C."/>
            <person name="Clifton S.W."/>
            <person name="Schuster L.N."/>
            <person name="Chinwalla A."/>
            <person name="Delehaunty K."/>
            <person name="Dinkelacker I."/>
            <person name="Fulton L."/>
            <person name="Fulton R."/>
            <person name="Godfrey J."/>
            <person name="Minx P."/>
            <person name="Mitreva M."/>
            <person name="Roeseler W."/>
            <person name="Tian H."/>
            <person name="Witte H."/>
            <person name="Yang S.P."/>
            <person name="Wilson R.K."/>
            <person name="Sommer R.J."/>
        </authorList>
    </citation>
    <scope>NUCLEOTIDE SEQUENCE [LARGE SCALE GENOMIC DNA]</scope>
    <source>
        <strain evidence="2">PS312</strain>
    </source>
</reference>
<dbReference type="AlphaFoldDB" id="A0A2A6C1J3"/>
<gene>
    <name evidence="1" type="primary">WBGene00280622</name>
</gene>
<dbReference type="Proteomes" id="UP000005239">
    <property type="component" value="Unassembled WGS sequence"/>
</dbReference>
<accession>A0A2A6C1J3</accession>